<evidence type="ECO:0000313" key="2">
    <source>
        <dbReference type="EMBL" id="PSN59459.1"/>
    </source>
</evidence>
<dbReference type="STRING" id="1448308.A0A2T2N267"/>
<evidence type="ECO:0000313" key="3">
    <source>
        <dbReference type="Proteomes" id="UP000240883"/>
    </source>
</evidence>
<organism evidence="2 3">
    <name type="scientific">Corynespora cassiicola Philippines</name>
    <dbReference type="NCBI Taxonomy" id="1448308"/>
    <lineage>
        <taxon>Eukaryota</taxon>
        <taxon>Fungi</taxon>
        <taxon>Dikarya</taxon>
        <taxon>Ascomycota</taxon>
        <taxon>Pezizomycotina</taxon>
        <taxon>Dothideomycetes</taxon>
        <taxon>Pleosporomycetidae</taxon>
        <taxon>Pleosporales</taxon>
        <taxon>Corynesporascaceae</taxon>
        <taxon>Corynespora</taxon>
    </lineage>
</organism>
<dbReference type="EMBL" id="KZ678156">
    <property type="protein sequence ID" value="PSN59459.1"/>
    <property type="molecule type" value="Genomic_DNA"/>
</dbReference>
<keyword evidence="1" id="KW-0472">Membrane</keyword>
<accession>A0A2T2N267</accession>
<keyword evidence="1" id="KW-1133">Transmembrane helix</keyword>
<keyword evidence="1" id="KW-0812">Transmembrane</keyword>
<dbReference type="Proteomes" id="UP000240883">
    <property type="component" value="Unassembled WGS sequence"/>
</dbReference>
<reference evidence="2 3" key="1">
    <citation type="journal article" date="2018" name="Front. Microbiol.">
        <title>Genome-Wide Analysis of Corynespora cassiicola Leaf Fall Disease Putative Effectors.</title>
        <authorList>
            <person name="Lopez D."/>
            <person name="Ribeiro S."/>
            <person name="Label P."/>
            <person name="Fumanal B."/>
            <person name="Venisse J.S."/>
            <person name="Kohler A."/>
            <person name="de Oliveira R.R."/>
            <person name="Labutti K."/>
            <person name="Lipzen A."/>
            <person name="Lail K."/>
            <person name="Bauer D."/>
            <person name="Ohm R.A."/>
            <person name="Barry K.W."/>
            <person name="Spatafora J."/>
            <person name="Grigoriev I.V."/>
            <person name="Martin F.M."/>
            <person name="Pujade-Renaud V."/>
        </authorList>
    </citation>
    <scope>NUCLEOTIDE SEQUENCE [LARGE SCALE GENOMIC DNA]</scope>
    <source>
        <strain evidence="2 3">Philippines</strain>
    </source>
</reference>
<name>A0A2T2N267_CORCC</name>
<feature type="transmembrane region" description="Helical" evidence="1">
    <location>
        <begin position="196"/>
        <end position="225"/>
    </location>
</feature>
<dbReference type="PANTHER" id="PTHR35043:SF7">
    <property type="entry name" value="TRANSCRIPTION FACTOR DOMAIN-CONTAINING PROTEIN"/>
    <property type="match status" value="1"/>
</dbReference>
<feature type="transmembrane region" description="Helical" evidence="1">
    <location>
        <begin position="271"/>
        <end position="293"/>
    </location>
</feature>
<sequence length="316" mass="35784">MDQRVNSAPGLQYPTDWYASKASFQDHKAGDEYQCAMHGDIEIEHVQPSHKNSRSTTVRHGYRRILNNYSAPDKEGHWALGPKCAHQPCPETLEQTTHLMYANSALDYLKSRSVYLPYLVRSFPSRSPASIRLPTSFVVPLRSNLMVDGLSNMWIDKERTSYFMLAMKTYAFISTACGGLHLVAWNFEFLTPVEMWFWRASGLCMITAPTASLITQVTMMADVWLARTRGRLRKSSVRMYKVLSGANPPDCRAHRSVHAVWLRMFAKLATIAVETIPCIYFAIALVCWALYLVARIYVLGVFRCPQGTGERSLPGC</sequence>
<feature type="transmembrane region" description="Helical" evidence="1">
    <location>
        <begin position="162"/>
        <end position="184"/>
    </location>
</feature>
<keyword evidence="3" id="KW-1185">Reference proteome</keyword>
<dbReference type="PANTHER" id="PTHR35043">
    <property type="entry name" value="TRANSCRIPTION FACTOR DOMAIN-CONTAINING PROTEIN"/>
    <property type="match status" value="1"/>
</dbReference>
<evidence type="ECO:0000256" key="1">
    <source>
        <dbReference type="SAM" id="Phobius"/>
    </source>
</evidence>
<proteinExistence type="predicted"/>
<dbReference type="AlphaFoldDB" id="A0A2T2N267"/>
<protein>
    <submittedName>
        <fullName evidence="2">Uncharacterized protein</fullName>
    </submittedName>
</protein>
<gene>
    <name evidence="2" type="ORF">BS50DRAFT_231969</name>
</gene>
<dbReference type="OrthoDB" id="3061561at2759"/>